<organism evidence="8 9">
    <name type="scientific">Candidatus Lokiarchaeum ossiferum</name>
    <dbReference type="NCBI Taxonomy" id="2951803"/>
    <lineage>
        <taxon>Archaea</taxon>
        <taxon>Promethearchaeati</taxon>
        <taxon>Promethearchaeota</taxon>
        <taxon>Promethearchaeia</taxon>
        <taxon>Promethearchaeales</taxon>
        <taxon>Promethearchaeaceae</taxon>
        <taxon>Candidatus Lokiarchaeum</taxon>
    </lineage>
</organism>
<dbReference type="EC" id="1.1.1.103" evidence="8"/>
<gene>
    <name evidence="8" type="ORF">NEF87_001586</name>
</gene>
<dbReference type="Proteomes" id="UP001208689">
    <property type="component" value="Chromosome"/>
</dbReference>
<dbReference type="InterPro" id="IPR013154">
    <property type="entry name" value="ADH-like_N"/>
</dbReference>
<feature type="transmembrane region" description="Helical" evidence="5">
    <location>
        <begin position="209"/>
        <end position="229"/>
    </location>
</feature>
<name>A0ABY6HRW9_9ARCH</name>
<protein>
    <submittedName>
        <fullName evidence="8">L-threonine 3-dehydrogenase</fullName>
        <ecNumber evidence="8">1.1.1.103</ecNumber>
    </submittedName>
</protein>
<dbReference type="InterPro" id="IPR011032">
    <property type="entry name" value="GroES-like_sf"/>
</dbReference>
<reference evidence="8" key="1">
    <citation type="submission" date="2022-09" db="EMBL/GenBank/DDBJ databases">
        <title>Actin cytoskeleton and complex cell architecture in an #Asgard archaeon.</title>
        <authorList>
            <person name="Ponce Toledo R.I."/>
            <person name="Schleper C."/>
            <person name="Rodrigues Oliveira T."/>
            <person name="Wollweber F."/>
            <person name="Xu J."/>
            <person name="Rittmann S."/>
            <person name="Klingl A."/>
            <person name="Pilhofer M."/>
        </authorList>
    </citation>
    <scope>NUCLEOTIDE SEQUENCE</scope>
    <source>
        <strain evidence="8">B-35</strain>
    </source>
</reference>
<dbReference type="Pfam" id="PF08240">
    <property type="entry name" value="ADH_N"/>
    <property type="match status" value="1"/>
</dbReference>
<sequence length="412" mass="45748">MQALMFDFKMWKVILKKIHLGSSFLLTKYSRAWKVPEISHPTQIRVKSLLGGICTSDLHQIDLNVSLYESILASPQNPFPLGHEVVGVIDEIGKEVTSFSLGDRVVYTPIASCNSYGLPLCPSCQNNNPQACLCIAGNSMDHEISLPYRKTHSFGGFGGGGFSEFFLGFQEQMFKIPQIIPDEHAVLVEPLAVAIHAVLDSPPQRSDTAVVIGAGIIGLMIILVLKHFFPKVAIISLARYAFQAEKARLMGASHVIQERDLSKRKKQIANITQGTIFKPTLSPAVLYGEKGPDMIYDCVASEKTVNESLSMIKHHGTIVFIGMGFTVTKHIDWSLQIHKEIIIRGAFVHGIEAFQNETKPAFEWAIDLLSLYTQKFTGLVTHFYKIADYKKAIAVARTKGKNQAIKVVFDFR</sequence>
<feature type="domain" description="Alcohol dehydrogenase-like N-terminal" evidence="7">
    <location>
        <begin position="41"/>
        <end position="177"/>
    </location>
</feature>
<evidence type="ECO:0000259" key="7">
    <source>
        <dbReference type="Pfam" id="PF08240"/>
    </source>
</evidence>
<feature type="domain" description="Alcohol dehydrogenase-like C-terminal" evidence="6">
    <location>
        <begin position="217"/>
        <end position="356"/>
    </location>
</feature>
<keyword evidence="5" id="KW-0472">Membrane</keyword>
<comment type="cofactor">
    <cofactor evidence="4">
        <name>Zn(2+)</name>
        <dbReference type="ChEBI" id="CHEBI:29105"/>
    </cofactor>
</comment>
<dbReference type="PANTHER" id="PTHR43401:SF2">
    <property type="entry name" value="L-THREONINE 3-DEHYDROGENASE"/>
    <property type="match status" value="1"/>
</dbReference>
<dbReference type="SUPFAM" id="SSF50129">
    <property type="entry name" value="GroES-like"/>
    <property type="match status" value="1"/>
</dbReference>
<accession>A0ABY6HRW9</accession>
<dbReference type="PROSITE" id="PS00059">
    <property type="entry name" value="ADH_ZINC"/>
    <property type="match status" value="1"/>
</dbReference>
<dbReference type="Gene3D" id="3.40.50.720">
    <property type="entry name" value="NAD(P)-binding Rossmann-like Domain"/>
    <property type="match status" value="1"/>
</dbReference>
<evidence type="ECO:0000313" key="9">
    <source>
        <dbReference type="Proteomes" id="UP001208689"/>
    </source>
</evidence>
<dbReference type="InterPro" id="IPR036291">
    <property type="entry name" value="NAD(P)-bd_dom_sf"/>
</dbReference>
<evidence type="ECO:0000256" key="4">
    <source>
        <dbReference type="RuleBase" id="RU361277"/>
    </source>
</evidence>
<comment type="similarity">
    <text evidence="4">Belongs to the zinc-containing alcohol dehydrogenase family.</text>
</comment>
<proteinExistence type="inferred from homology"/>
<evidence type="ECO:0000256" key="2">
    <source>
        <dbReference type="ARBA" id="ARBA00022833"/>
    </source>
</evidence>
<dbReference type="SUPFAM" id="SSF51735">
    <property type="entry name" value="NAD(P)-binding Rossmann-fold domains"/>
    <property type="match status" value="1"/>
</dbReference>
<evidence type="ECO:0000313" key="8">
    <source>
        <dbReference type="EMBL" id="UYP45301.1"/>
    </source>
</evidence>
<keyword evidence="5" id="KW-0812">Transmembrane</keyword>
<dbReference type="EMBL" id="CP104013">
    <property type="protein sequence ID" value="UYP45301.1"/>
    <property type="molecule type" value="Genomic_DNA"/>
</dbReference>
<dbReference type="Gene3D" id="3.90.180.10">
    <property type="entry name" value="Medium-chain alcohol dehydrogenases, catalytic domain"/>
    <property type="match status" value="1"/>
</dbReference>
<keyword evidence="3 8" id="KW-0560">Oxidoreductase</keyword>
<evidence type="ECO:0000256" key="3">
    <source>
        <dbReference type="ARBA" id="ARBA00023002"/>
    </source>
</evidence>
<dbReference type="InterPro" id="IPR013149">
    <property type="entry name" value="ADH-like_C"/>
</dbReference>
<keyword evidence="1 4" id="KW-0479">Metal-binding</keyword>
<evidence type="ECO:0000259" key="6">
    <source>
        <dbReference type="Pfam" id="PF00107"/>
    </source>
</evidence>
<dbReference type="InterPro" id="IPR050129">
    <property type="entry name" value="Zn_alcohol_dh"/>
</dbReference>
<keyword evidence="2 4" id="KW-0862">Zinc</keyword>
<keyword evidence="5" id="KW-1133">Transmembrane helix</keyword>
<keyword evidence="9" id="KW-1185">Reference proteome</keyword>
<dbReference type="PANTHER" id="PTHR43401">
    <property type="entry name" value="L-THREONINE 3-DEHYDROGENASE"/>
    <property type="match status" value="1"/>
</dbReference>
<dbReference type="Pfam" id="PF00107">
    <property type="entry name" value="ADH_zinc_N"/>
    <property type="match status" value="1"/>
</dbReference>
<evidence type="ECO:0000256" key="5">
    <source>
        <dbReference type="SAM" id="Phobius"/>
    </source>
</evidence>
<dbReference type="InterPro" id="IPR002328">
    <property type="entry name" value="ADH_Zn_CS"/>
</dbReference>
<dbReference type="GO" id="GO:0008743">
    <property type="term" value="F:L-threonine 3-dehydrogenase activity"/>
    <property type="evidence" value="ECO:0007669"/>
    <property type="project" value="UniProtKB-EC"/>
</dbReference>
<evidence type="ECO:0000256" key="1">
    <source>
        <dbReference type="ARBA" id="ARBA00022723"/>
    </source>
</evidence>